<comment type="caution">
    <text evidence="4">The sequence shown here is derived from an EMBL/GenBank/DDBJ whole genome shotgun (WGS) entry which is preliminary data.</text>
</comment>
<evidence type="ECO:0000313" key="5">
    <source>
        <dbReference type="Proteomes" id="UP000239576"/>
    </source>
</evidence>
<dbReference type="RefSeq" id="WP_106260884.1">
    <property type="nucleotide sequence ID" value="NZ_CAWNSW010000143.1"/>
</dbReference>
<dbReference type="InterPro" id="IPR050832">
    <property type="entry name" value="Bact_Acetyltransf"/>
</dbReference>
<dbReference type="Proteomes" id="UP000239576">
    <property type="component" value="Unassembled WGS sequence"/>
</dbReference>
<dbReference type="AlphaFoldDB" id="A0A2T1DTC2"/>
<keyword evidence="2" id="KW-0012">Acyltransferase</keyword>
<dbReference type="SUPFAM" id="SSF55729">
    <property type="entry name" value="Acyl-CoA N-acyltransferases (Nat)"/>
    <property type="match status" value="1"/>
</dbReference>
<dbReference type="Pfam" id="PF00583">
    <property type="entry name" value="Acetyltransf_1"/>
    <property type="match status" value="1"/>
</dbReference>
<dbReference type="InterPro" id="IPR000182">
    <property type="entry name" value="GNAT_dom"/>
</dbReference>
<accession>A0A2T1DTC2</accession>
<gene>
    <name evidence="4" type="ORF">C7B82_29910</name>
</gene>
<dbReference type="PROSITE" id="PS51186">
    <property type="entry name" value="GNAT"/>
    <property type="match status" value="1"/>
</dbReference>
<reference evidence="5" key="1">
    <citation type="submission" date="2018-02" db="EMBL/GenBank/DDBJ databases">
        <authorList>
            <person name="Moore K."/>
            <person name="Momper L."/>
        </authorList>
    </citation>
    <scope>NUCLEOTIDE SEQUENCE [LARGE SCALE GENOMIC DNA]</scope>
    <source>
        <strain evidence="5">ULC18</strain>
    </source>
</reference>
<sequence length="190" mass="21141">MGNQSVVERTLHTLKGFRTGLMMVTIQPAQQHHFAAIADLNVEAYREYAAYLTTEAWTTMQTSLRSVERLAQQQTFLVTLIANDLAGSIAYCPPGNSLAPIPSDWASVLLLAVSPCYRRQGIGRSLLYACIQQAREDGAQTVGLYTSEVMTGACQLYESFGFCKDSEIPQRLGLKYWRYRFDLTAILSNG</sequence>
<dbReference type="Gene3D" id="3.40.630.30">
    <property type="match status" value="1"/>
</dbReference>
<proteinExistence type="predicted"/>
<reference evidence="4 5" key="2">
    <citation type="submission" date="2018-03" db="EMBL/GenBank/DDBJ databases">
        <title>The ancient ancestry and fast evolution of plastids.</title>
        <authorList>
            <person name="Moore K.R."/>
            <person name="Magnabosco C."/>
            <person name="Momper L."/>
            <person name="Gold D.A."/>
            <person name="Bosak T."/>
            <person name="Fournier G.P."/>
        </authorList>
    </citation>
    <scope>NUCLEOTIDE SEQUENCE [LARGE SCALE GENOMIC DNA]</scope>
    <source>
        <strain evidence="4 5">ULC18</strain>
    </source>
</reference>
<dbReference type="PANTHER" id="PTHR43877">
    <property type="entry name" value="AMINOALKYLPHOSPHONATE N-ACETYLTRANSFERASE-RELATED-RELATED"/>
    <property type="match status" value="1"/>
</dbReference>
<keyword evidence="5" id="KW-1185">Reference proteome</keyword>
<protein>
    <recommendedName>
        <fullName evidence="3">N-acetyltransferase domain-containing protein</fullName>
    </recommendedName>
</protein>
<evidence type="ECO:0000313" key="4">
    <source>
        <dbReference type="EMBL" id="PSB23748.1"/>
    </source>
</evidence>
<evidence type="ECO:0000256" key="1">
    <source>
        <dbReference type="ARBA" id="ARBA00022679"/>
    </source>
</evidence>
<name>A0A2T1DTC2_9CYAN</name>
<dbReference type="PANTHER" id="PTHR43877:SF2">
    <property type="entry name" value="AMINOALKYLPHOSPHONATE N-ACETYLTRANSFERASE-RELATED"/>
    <property type="match status" value="1"/>
</dbReference>
<evidence type="ECO:0000256" key="2">
    <source>
        <dbReference type="ARBA" id="ARBA00023315"/>
    </source>
</evidence>
<dbReference type="InterPro" id="IPR016181">
    <property type="entry name" value="Acyl_CoA_acyltransferase"/>
</dbReference>
<dbReference type="CDD" id="cd04301">
    <property type="entry name" value="NAT_SF"/>
    <property type="match status" value="1"/>
</dbReference>
<dbReference type="OrthoDB" id="7057833at2"/>
<feature type="domain" description="N-acetyltransferase" evidence="3">
    <location>
        <begin position="24"/>
        <end position="184"/>
    </location>
</feature>
<keyword evidence="1" id="KW-0808">Transferase</keyword>
<evidence type="ECO:0000259" key="3">
    <source>
        <dbReference type="PROSITE" id="PS51186"/>
    </source>
</evidence>
<dbReference type="GO" id="GO:0016747">
    <property type="term" value="F:acyltransferase activity, transferring groups other than amino-acyl groups"/>
    <property type="evidence" value="ECO:0007669"/>
    <property type="project" value="InterPro"/>
</dbReference>
<dbReference type="EMBL" id="PVWK01000159">
    <property type="protein sequence ID" value="PSB23748.1"/>
    <property type="molecule type" value="Genomic_DNA"/>
</dbReference>
<organism evidence="4 5">
    <name type="scientific">Stenomitos frigidus ULC18</name>
    <dbReference type="NCBI Taxonomy" id="2107698"/>
    <lineage>
        <taxon>Bacteria</taxon>
        <taxon>Bacillati</taxon>
        <taxon>Cyanobacteriota</taxon>
        <taxon>Cyanophyceae</taxon>
        <taxon>Leptolyngbyales</taxon>
        <taxon>Leptolyngbyaceae</taxon>
        <taxon>Stenomitos</taxon>
    </lineage>
</organism>